<protein>
    <submittedName>
        <fullName evidence="2">Group-specific protein</fullName>
    </submittedName>
</protein>
<reference evidence="2 3" key="1">
    <citation type="submission" date="2019-05" db="EMBL/GenBank/DDBJ databases">
        <authorList>
            <person name="Chen C."/>
        </authorList>
    </citation>
    <scope>NUCLEOTIDE SEQUENCE [LARGE SCALE GENOMIC DNA]</scope>
    <source>
        <strain evidence="2 3">HB172198</strain>
    </source>
</reference>
<dbReference type="KEGG" id="palo:E6C60_0915"/>
<dbReference type="OrthoDB" id="2628340at2"/>
<dbReference type="Pfam" id="PF24715">
    <property type="entry name" value="YxiF"/>
    <property type="match status" value="1"/>
</dbReference>
<keyword evidence="1" id="KW-0175">Coiled coil</keyword>
<dbReference type="RefSeq" id="WP_138224740.1">
    <property type="nucleotide sequence ID" value="NZ_CP040396.1"/>
</dbReference>
<dbReference type="Proteomes" id="UP000300879">
    <property type="component" value="Chromosome"/>
</dbReference>
<keyword evidence="3" id="KW-1185">Reference proteome</keyword>
<evidence type="ECO:0000313" key="3">
    <source>
        <dbReference type="Proteomes" id="UP000300879"/>
    </source>
</evidence>
<accession>A0A4P8XH16</accession>
<dbReference type="AlphaFoldDB" id="A0A4P8XH16"/>
<organism evidence="2 3">
    <name type="scientific">Paenibacillus algicola</name>
    <dbReference type="NCBI Taxonomy" id="2565926"/>
    <lineage>
        <taxon>Bacteria</taxon>
        <taxon>Bacillati</taxon>
        <taxon>Bacillota</taxon>
        <taxon>Bacilli</taxon>
        <taxon>Bacillales</taxon>
        <taxon>Paenibacillaceae</taxon>
        <taxon>Paenibacillus</taxon>
    </lineage>
</organism>
<sequence length="158" mass="18632">MTIEDRKEKIKELQIKNRRKKLENDIKSKINEITIEGFMGIEDTIKISRNIYKKIDLISNKTPIPKQLKYSKQYLLSLENQFKALNDKTMLLFHQQDRETGLLKIPLHDFFIDIDTLLDVVGFAKDYRDLLFVDEGLSLGICIERFEYENSFIVWGGN</sequence>
<evidence type="ECO:0000256" key="1">
    <source>
        <dbReference type="SAM" id="Coils"/>
    </source>
</evidence>
<dbReference type="InterPro" id="IPR057807">
    <property type="entry name" value="YxiF"/>
</dbReference>
<gene>
    <name evidence="2" type="ORF">E6C60_0915</name>
</gene>
<name>A0A4P8XH16_9BACL</name>
<feature type="coiled-coil region" evidence="1">
    <location>
        <begin position="3"/>
        <end position="32"/>
    </location>
</feature>
<evidence type="ECO:0000313" key="2">
    <source>
        <dbReference type="EMBL" id="QCT01635.1"/>
    </source>
</evidence>
<dbReference type="EMBL" id="CP040396">
    <property type="protein sequence ID" value="QCT01635.1"/>
    <property type="molecule type" value="Genomic_DNA"/>
</dbReference>
<proteinExistence type="predicted"/>